<comment type="caution">
    <text evidence="8">The sequence shown here is derived from an EMBL/GenBank/DDBJ whole genome shotgun (WGS) entry which is preliminary data.</text>
</comment>
<dbReference type="InterPro" id="IPR050493">
    <property type="entry name" value="FAD-dep_Monooxygenase_BioMet"/>
</dbReference>
<name>A0A4V6DGN4_9PEZI</name>
<dbReference type="PANTHER" id="PTHR13789:SF311">
    <property type="entry name" value="HYDROXYLASE, PUTATIVE (AFU_ORTHOLOGUE AFUA_5G10180)-RELATED"/>
    <property type="match status" value="1"/>
</dbReference>
<evidence type="ECO:0000313" key="9">
    <source>
        <dbReference type="Proteomes" id="UP000310108"/>
    </source>
</evidence>
<reference evidence="8 9" key="1">
    <citation type="journal article" date="2019" name="PLoS ONE">
        <title>Comparative genome analysis indicates high evolutionary potential of pathogenicity genes in Colletotrichum tanaceti.</title>
        <authorList>
            <person name="Lelwala R.V."/>
            <person name="Korhonen P.K."/>
            <person name="Young N.D."/>
            <person name="Scott J.B."/>
            <person name="Ades P.A."/>
            <person name="Gasser R.B."/>
            <person name="Taylor P.W.J."/>
        </authorList>
    </citation>
    <scope>NUCLEOTIDE SEQUENCE [LARGE SCALE GENOMIC DNA]</scope>
    <source>
        <strain evidence="8">BRIP57314</strain>
    </source>
</reference>
<evidence type="ECO:0000256" key="3">
    <source>
        <dbReference type="ARBA" id="ARBA00022827"/>
    </source>
</evidence>
<dbReference type="PANTHER" id="PTHR13789">
    <property type="entry name" value="MONOOXYGENASE"/>
    <property type="match status" value="1"/>
</dbReference>
<accession>A0A4V6DGN4</accession>
<organism evidence="8 9">
    <name type="scientific">Colletotrichum tanaceti</name>
    <dbReference type="NCBI Taxonomy" id="1306861"/>
    <lineage>
        <taxon>Eukaryota</taxon>
        <taxon>Fungi</taxon>
        <taxon>Dikarya</taxon>
        <taxon>Ascomycota</taxon>
        <taxon>Pezizomycotina</taxon>
        <taxon>Sordariomycetes</taxon>
        <taxon>Hypocreomycetidae</taxon>
        <taxon>Glomerellales</taxon>
        <taxon>Glomerellaceae</taxon>
        <taxon>Colletotrichum</taxon>
        <taxon>Colletotrichum destructivum species complex</taxon>
    </lineage>
</organism>
<feature type="domain" description="FAD-binding" evidence="7">
    <location>
        <begin position="18"/>
        <end position="353"/>
    </location>
</feature>
<feature type="region of interest" description="Disordered" evidence="6">
    <location>
        <begin position="401"/>
        <end position="444"/>
    </location>
</feature>
<dbReference type="OrthoDB" id="16820at2759"/>
<evidence type="ECO:0000259" key="7">
    <source>
        <dbReference type="Pfam" id="PF01494"/>
    </source>
</evidence>
<dbReference type="GO" id="GO:0004497">
    <property type="term" value="F:monooxygenase activity"/>
    <property type="evidence" value="ECO:0007669"/>
    <property type="project" value="UniProtKB-KW"/>
</dbReference>
<protein>
    <submittedName>
        <fullName evidence="8">3-hydroxybenzoate 6-hydroxylase 1</fullName>
    </submittedName>
</protein>
<feature type="region of interest" description="Disordered" evidence="6">
    <location>
        <begin position="351"/>
        <end position="376"/>
    </location>
</feature>
<comment type="similarity">
    <text evidence="1">Belongs to the paxM FAD-dependent monooxygenase family.</text>
</comment>
<evidence type="ECO:0000313" key="8">
    <source>
        <dbReference type="EMBL" id="TKW53426.1"/>
    </source>
</evidence>
<evidence type="ECO:0000256" key="1">
    <source>
        <dbReference type="ARBA" id="ARBA00007992"/>
    </source>
</evidence>
<feature type="compositionally biased region" description="Basic and acidic residues" evidence="6">
    <location>
        <begin position="365"/>
        <end position="375"/>
    </location>
</feature>
<dbReference type="InterPro" id="IPR036188">
    <property type="entry name" value="FAD/NAD-bd_sf"/>
</dbReference>
<dbReference type="Pfam" id="PF01494">
    <property type="entry name" value="FAD_binding_3"/>
    <property type="match status" value="1"/>
</dbReference>
<keyword evidence="2" id="KW-0285">Flavoprotein</keyword>
<dbReference type="PRINTS" id="PR00420">
    <property type="entry name" value="RNGMNOXGNASE"/>
</dbReference>
<dbReference type="Gene3D" id="3.50.50.60">
    <property type="entry name" value="FAD/NAD(P)-binding domain"/>
    <property type="match status" value="1"/>
</dbReference>
<evidence type="ECO:0000256" key="4">
    <source>
        <dbReference type="ARBA" id="ARBA00023002"/>
    </source>
</evidence>
<evidence type="ECO:0000256" key="6">
    <source>
        <dbReference type="SAM" id="MobiDB-lite"/>
    </source>
</evidence>
<keyword evidence="9" id="KW-1185">Reference proteome</keyword>
<dbReference type="SUPFAM" id="SSF54373">
    <property type="entry name" value="FAD-linked reductases, C-terminal domain"/>
    <property type="match status" value="1"/>
</dbReference>
<keyword evidence="5" id="KW-0503">Monooxygenase</keyword>
<sequence>MYAAPTSAASTMETTPNLKVIIVGAGIGGLTCAIACRRESFEVVVLERASRIVPMGAGMQIPPNGVKVARQLGFLDALRRVATTPEAVELRRYDSGRRLCCGAGLTAERCRQYYGDPWMVVHRADLHGALWRTCRELGVGLDLNMHVERVDVANGTVYMEDGDEISGHVIVGADGPRSVCRAQLLQTPSPLIDTGDVAYRAVLPLEHLKALNDPGVDDLCAQNRVTTWLGPNQHAVLYSVRGGREFNLVLIRSDRGEPEKPHEGGDAGEMRDCFAGWDEILNKIMSLAPRVQKWKICTPPKVDQVSRGCFAILGDALHSNLPYQAQGAAMAMEDGAFLGKLLGRAKDHVLRGRGDALDPDDADSSESRLRDEHTGEPALTKLVPAVLEAYGAARDTRASAAVRGEGRTEPVRKWLHLPDGPEQEARDAALSQTDEGDSPDRSAWRDGCRSLLGYDVVKEVDEVAAAVLEVMTIKAPQ</sequence>
<dbReference type="STRING" id="1306861.A0A4V6DGN4"/>
<dbReference type="AlphaFoldDB" id="A0A4V6DGN4"/>
<dbReference type="SUPFAM" id="SSF51905">
    <property type="entry name" value="FAD/NAD(P)-binding domain"/>
    <property type="match status" value="1"/>
</dbReference>
<keyword evidence="4" id="KW-0560">Oxidoreductase</keyword>
<evidence type="ECO:0000256" key="2">
    <source>
        <dbReference type="ARBA" id="ARBA00022630"/>
    </source>
</evidence>
<proteinExistence type="inferred from homology"/>
<dbReference type="Proteomes" id="UP000310108">
    <property type="component" value="Unassembled WGS sequence"/>
</dbReference>
<dbReference type="EMBL" id="PJEX01000186">
    <property type="protein sequence ID" value="TKW53426.1"/>
    <property type="molecule type" value="Genomic_DNA"/>
</dbReference>
<gene>
    <name evidence="8" type="primary">xlnD</name>
    <name evidence="8" type="ORF">CTA1_8819</name>
</gene>
<dbReference type="GO" id="GO:0071949">
    <property type="term" value="F:FAD binding"/>
    <property type="evidence" value="ECO:0007669"/>
    <property type="project" value="InterPro"/>
</dbReference>
<evidence type="ECO:0000256" key="5">
    <source>
        <dbReference type="ARBA" id="ARBA00023033"/>
    </source>
</evidence>
<keyword evidence="3" id="KW-0274">FAD</keyword>
<dbReference type="InterPro" id="IPR002938">
    <property type="entry name" value="FAD-bd"/>
</dbReference>